<dbReference type="Gene3D" id="2.30.30.40">
    <property type="entry name" value="SH3 Domains"/>
    <property type="match status" value="1"/>
</dbReference>
<accession>A0A3B3CM24</accession>
<reference evidence="8" key="1">
    <citation type="submission" date="2025-08" db="UniProtKB">
        <authorList>
            <consortium name="Ensembl"/>
        </authorList>
    </citation>
    <scope>IDENTIFICATION</scope>
</reference>
<evidence type="ECO:0000256" key="3">
    <source>
        <dbReference type="ARBA" id="ARBA00023288"/>
    </source>
</evidence>
<proteinExistence type="predicted"/>
<dbReference type="InterPro" id="IPR036860">
    <property type="entry name" value="SH2_dom_sf"/>
</dbReference>
<dbReference type="SMART" id="SM00326">
    <property type="entry name" value="SH3"/>
    <property type="match status" value="1"/>
</dbReference>
<dbReference type="Proteomes" id="UP000261560">
    <property type="component" value="Unplaced"/>
</dbReference>
<feature type="domain" description="SH3" evidence="7">
    <location>
        <begin position="63"/>
        <end position="123"/>
    </location>
</feature>
<dbReference type="SUPFAM" id="SSF50044">
    <property type="entry name" value="SH3-domain"/>
    <property type="match status" value="1"/>
</dbReference>
<reference evidence="8" key="2">
    <citation type="submission" date="2025-09" db="UniProtKB">
        <authorList>
            <consortium name="Ensembl"/>
        </authorList>
    </citation>
    <scope>IDENTIFICATION</scope>
</reference>
<evidence type="ECO:0000313" key="9">
    <source>
        <dbReference type="Proteomes" id="UP000261560"/>
    </source>
</evidence>
<dbReference type="PANTHER" id="PTHR45818">
    <property type="entry name" value="PROTEIN VAV"/>
    <property type="match status" value="1"/>
</dbReference>
<dbReference type="GeneTree" id="ENSGT00940000159125"/>
<dbReference type="GO" id="GO:0016477">
    <property type="term" value="P:cell migration"/>
    <property type="evidence" value="ECO:0007669"/>
    <property type="project" value="TreeGrafter"/>
</dbReference>
<dbReference type="Pfam" id="PF00018">
    <property type="entry name" value="SH3_1"/>
    <property type="match status" value="1"/>
</dbReference>
<name>A0A3B3CM24_ORYME</name>
<evidence type="ECO:0000256" key="4">
    <source>
        <dbReference type="ARBA" id="ARBA00037432"/>
    </source>
</evidence>
<evidence type="ECO:0000313" key="8">
    <source>
        <dbReference type="Ensembl" id="ENSOMEP00000018621.1"/>
    </source>
</evidence>
<evidence type="ECO:0000259" key="7">
    <source>
        <dbReference type="PROSITE" id="PS50002"/>
    </source>
</evidence>
<dbReference type="PROSITE" id="PS50002">
    <property type="entry name" value="SH3"/>
    <property type="match status" value="1"/>
</dbReference>
<dbReference type="InterPro" id="IPR036028">
    <property type="entry name" value="SH3-like_dom_sf"/>
</dbReference>
<dbReference type="GO" id="GO:0005737">
    <property type="term" value="C:cytoplasm"/>
    <property type="evidence" value="ECO:0007669"/>
    <property type="project" value="TreeGrafter"/>
</dbReference>
<organism evidence="8 9">
    <name type="scientific">Oryzias melastigma</name>
    <name type="common">Marine medaka</name>
    <dbReference type="NCBI Taxonomy" id="30732"/>
    <lineage>
        <taxon>Eukaryota</taxon>
        <taxon>Metazoa</taxon>
        <taxon>Chordata</taxon>
        <taxon>Craniata</taxon>
        <taxon>Vertebrata</taxon>
        <taxon>Euteleostomi</taxon>
        <taxon>Actinopterygii</taxon>
        <taxon>Neopterygii</taxon>
        <taxon>Teleostei</taxon>
        <taxon>Neoteleostei</taxon>
        <taxon>Acanthomorphata</taxon>
        <taxon>Ovalentaria</taxon>
        <taxon>Atherinomorphae</taxon>
        <taxon>Beloniformes</taxon>
        <taxon>Adrianichthyidae</taxon>
        <taxon>Oryziinae</taxon>
        <taxon>Oryzias</taxon>
    </lineage>
</organism>
<dbReference type="PANTHER" id="PTHR45818:SF2">
    <property type="entry name" value="PROTO-ONCOGENE VAV"/>
    <property type="match status" value="1"/>
</dbReference>
<evidence type="ECO:0000256" key="2">
    <source>
        <dbReference type="ARBA" id="ARBA00023043"/>
    </source>
</evidence>
<evidence type="ECO:0000256" key="1">
    <source>
        <dbReference type="ARBA" id="ARBA00022443"/>
    </source>
</evidence>
<keyword evidence="1 6" id="KW-0728">SH3 domain</keyword>
<dbReference type="InterPro" id="IPR001452">
    <property type="entry name" value="SH3_domain"/>
</dbReference>
<dbReference type="AlphaFoldDB" id="A0A3B3CM24"/>
<dbReference type="GO" id="GO:0005085">
    <property type="term" value="F:guanyl-nucleotide exchange factor activity"/>
    <property type="evidence" value="ECO:0007669"/>
    <property type="project" value="TreeGrafter"/>
</dbReference>
<evidence type="ECO:0000256" key="5">
    <source>
        <dbReference type="ARBA" id="ARBA00040640"/>
    </source>
</evidence>
<dbReference type="STRING" id="30732.ENSOMEP00000018621"/>
<keyword evidence="9" id="KW-1185">Reference proteome</keyword>
<protein>
    <recommendedName>
        <fullName evidence="5">Osteoclast-stimulating factor 1</fullName>
    </recommendedName>
</protein>
<dbReference type="OMA" id="VELICCY"/>
<dbReference type="PRINTS" id="PR00452">
    <property type="entry name" value="SH3DOMAIN"/>
</dbReference>
<comment type="function">
    <text evidence="4">Induces bone resorption, acting probably through a signaling cascade which results in the secretion of factor(s) enhancing osteoclast formation and activity.</text>
</comment>
<dbReference type="PaxDb" id="30732-ENSOMEP00000018621"/>
<dbReference type="FunFam" id="2.30.30.40:FF:000072">
    <property type="entry name" value="Unconventional Myosin IB"/>
    <property type="match status" value="1"/>
</dbReference>
<keyword evidence="2" id="KW-0040">ANK repeat</keyword>
<keyword evidence="3" id="KW-0449">Lipoprotein</keyword>
<sequence>MDIRHIKITTSDGLYRINEKKAFKCLTVSLTFYQQNSLKEYFRDVDTTLRTPYKQPEQRGSMKYFGVARARYDFSARDRSELSLREGDTIKILSKKGHSGWWKGEVYGRVGLFPSNYVDEDYSDYC</sequence>
<dbReference type="Gene3D" id="3.30.505.10">
    <property type="entry name" value="SH2 domain"/>
    <property type="match status" value="1"/>
</dbReference>
<dbReference type="Ensembl" id="ENSOMET00000035330.1">
    <property type="protein sequence ID" value="ENSOMEP00000018621.1"/>
    <property type="gene ID" value="ENSOMEG00000020356.1"/>
</dbReference>
<evidence type="ECO:0000256" key="6">
    <source>
        <dbReference type="PROSITE-ProRule" id="PRU00192"/>
    </source>
</evidence>